<proteinExistence type="predicted"/>
<comment type="caution">
    <text evidence="5">The sequence shown here is derived from an EMBL/GenBank/DDBJ whole genome shotgun (WGS) entry which is preliminary data.</text>
</comment>
<dbReference type="AlphaFoldDB" id="A0AAE4B052"/>
<accession>A0AAE4B052</accession>
<dbReference type="InterPro" id="IPR006558">
    <property type="entry name" value="LamG-like"/>
</dbReference>
<dbReference type="RefSeq" id="WP_307245424.1">
    <property type="nucleotide sequence ID" value="NZ_JAUSUZ010000001.1"/>
</dbReference>
<dbReference type="GO" id="GO:0030246">
    <property type="term" value="F:carbohydrate binding"/>
    <property type="evidence" value="ECO:0007669"/>
    <property type="project" value="InterPro"/>
</dbReference>
<feature type="signal peptide" evidence="3">
    <location>
        <begin position="1"/>
        <end position="25"/>
    </location>
</feature>
<evidence type="ECO:0000313" key="5">
    <source>
        <dbReference type="EMBL" id="MDQ0369870.1"/>
    </source>
</evidence>
<evidence type="ECO:0000256" key="1">
    <source>
        <dbReference type="ARBA" id="ARBA00022729"/>
    </source>
</evidence>
<organism evidence="5 6">
    <name type="scientific">Catenuloplanes indicus</name>
    <dbReference type="NCBI Taxonomy" id="137267"/>
    <lineage>
        <taxon>Bacteria</taxon>
        <taxon>Bacillati</taxon>
        <taxon>Actinomycetota</taxon>
        <taxon>Actinomycetes</taxon>
        <taxon>Micromonosporales</taxon>
        <taxon>Micromonosporaceae</taxon>
        <taxon>Catenuloplanes</taxon>
    </lineage>
</organism>
<keyword evidence="6" id="KW-1185">Reference proteome</keyword>
<keyword evidence="1 3" id="KW-0732">Signal</keyword>
<dbReference type="InterPro" id="IPR013784">
    <property type="entry name" value="Carb-bd-like_fold"/>
</dbReference>
<evidence type="ECO:0000259" key="4">
    <source>
        <dbReference type="SMART" id="SM00560"/>
    </source>
</evidence>
<dbReference type="Gene3D" id="2.60.120.200">
    <property type="match status" value="1"/>
</dbReference>
<dbReference type="Gene3D" id="2.60.40.1120">
    <property type="entry name" value="Carboxypeptidase-like, regulatory domain"/>
    <property type="match status" value="1"/>
</dbReference>
<protein>
    <recommendedName>
        <fullName evidence="4">LamG-like jellyroll fold domain-containing protein</fullName>
    </recommendedName>
</protein>
<name>A0AAE4B052_9ACTN</name>
<reference evidence="5 6" key="1">
    <citation type="submission" date="2023-07" db="EMBL/GenBank/DDBJ databases">
        <title>Sequencing the genomes of 1000 actinobacteria strains.</title>
        <authorList>
            <person name="Klenk H.-P."/>
        </authorList>
    </citation>
    <scope>NUCLEOTIDE SEQUENCE [LARGE SCALE GENOMIC DNA]</scope>
    <source>
        <strain evidence="5 6">DSM 44709</strain>
    </source>
</reference>
<feature type="domain" description="LamG-like jellyroll fold" evidence="4">
    <location>
        <begin position="316"/>
        <end position="455"/>
    </location>
</feature>
<dbReference type="InterPro" id="IPR013320">
    <property type="entry name" value="ConA-like_dom_sf"/>
</dbReference>
<sequence>MALVRLLTVSTAVLLVSLPAAPALAAAPPNVPADLRSDRRDCATGEDRPWVHTIEPTLSARVSDPDPAQGLTTTFRWRVLGAAYADADQRATGAPNGSVTSVPLSGLRDGLTYAWQARTFDGALAGEWSAECEFSIDTTPPAPPSAVVLAQPSVTIGSPAVFRVSPPVTAPDSVDAYAYAPSSGVSAGAAPVVAANPDGSADVTVMPVTTGMTTLWVWSRERTGLFSTPVTVDFWVRQLPGPVAHWSFDDASAPGGDTSGNGNHLAFAGAAARTPARGGLGTGLSLGAAGDVATTAGPIAAADPDTGAAKPLDTSDSLTVQAWVRADDPAAAARTAVSVEGARTAAFTLGVRDGRWSFAMAEADTDDPEIRAAGSDEAAVAGRWTHLAGTYDAAGGALRLYVNGVAQAAAATLTHGFAADGAVVIGRGFRRGGPAEPLGGAVDDVSIHNRVVPVRDFESVSLPLVPTIVASAPAVRPGETVTFTIGGRGDSNVVAFRYSRSGAAPYETLTPEAPGGEARFTLTAPATGGVSFWIAAVDTLGRASAKIPGGVSVIVPYTVTVPVYDPEERPLAGATVSLGAGISGVTDINGEVVFSDVPYGTYVITTAKDGWCRSEEPIEVGPYHLNYAVWFVDTVPCAR</sequence>
<gene>
    <name evidence="5" type="ORF">J2S42_006539</name>
</gene>
<dbReference type="EMBL" id="JAUSUZ010000001">
    <property type="protein sequence ID" value="MDQ0369870.1"/>
    <property type="molecule type" value="Genomic_DNA"/>
</dbReference>
<evidence type="ECO:0000313" key="6">
    <source>
        <dbReference type="Proteomes" id="UP001240236"/>
    </source>
</evidence>
<dbReference type="SUPFAM" id="SSF49899">
    <property type="entry name" value="Concanavalin A-like lectins/glucanases"/>
    <property type="match status" value="1"/>
</dbReference>
<feature type="chain" id="PRO_5042063946" description="LamG-like jellyroll fold domain-containing protein" evidence="3">
    <location>
        <begin position="26"/>
        <end position="639"/>
    </location>
</feature>
<keyword evidence="2" id="KW-1015">Disulfide bond</keyword>
<dbReference type="Proteomes" id="UP001240236">
    <property type="component" value="Unassembled WGS sequence"/>
</dbReference>
<evidence type="ECO:0000256" key="2">
    <source>
        <dbReference type="ARBA" id="ARBA00023157"/>
    </source>
</evidence>
<dbReference type="SUPFAM" id="SSF49452">
    <property type="entry name" value="Starch-binding domain-like"/>
    <property type="match status" value="1"/>
</dbReference>
<evidence type="ECO:0000256" key="3">
    <source>
        <dbReference type="SAM" id="SignalP"/>
    </source>
</evidence>
<dbReference type="Pfam" id="PF13385">
    <property type="entry name" value="Laminin_G_3"/>
    <property type="match status" value="1"/>
</dbReference>
<dbReference type="SMART" id="SM00560">
    <property type="entry name" value="LamGL"/>
    <property type="match status" value="1"/>
</dbReference>